<comment type="pathway">
    <text evidence="1">Cell wall biogenesis; peptidoglycan biosynthesis.</text>
</comment>
<keyword evidence="4" id="KW-1185">Reference proteome</keyword>
<dbReference type="PANTHER" id="PTHR23135:SF4">
    <property type="entry name" value="UDP-N-ACETYLMURAMOYL-L-ALANYL-D-GLUTAMATE--2,6-DIAMINOPIMELATE LIGASE MURE HOMOLOG, CHLOROPLASTIC"/>
    <property type="match status" value="1"/>
</dbReference>
<dbReference type="RefSeq" id="WP_052001978.1">
    <property type="nucleotide sequence ID" value="NZ_BAUT01000001.1"/>
</dbReference>
<accession>W4PX20</accession>
<dbReference type="Proteomes" id="UP000018890">
    <property type="component" value="Unassembled WGS sequence"/>
</dbReference>
<proteinExistence type="predicted"/>
<reference evidence="3" key="1">
    <citation type="journal article" date="2014" name="Genome Announc.">
        <title>Draft Genome Sequences of Three Alkaliphilic Bacillus Strains, Bacillus wakoensis JCM 9140T, Bacillus akibai JCM 9157T, and Bacillus hemicellulosilyticus JCM 9152T.</title>
        <authorList>
            <person name="Yuki M."/>
            <person name="Oshima K."/>
            <person name="Suda W."/>
            <person name="Oshida Y."/>
            <person name="Kitamura K."/>
            <person name="Iida T."/>
            <person name="Hattori M."/>
            <person name="Ohkuma M."/>
        </authorList>
    </citation>
    <scope>NUCLEOTIDE SEQUENCE [LARGE SCALE GENOMIC DNA]</scope>
    <source>
        <strain evidence="3">JCM 9140</strain>
    </source>
</reference>
<dbReference type="Pfam" id="PF01225">
    <property type="entry name" value="Mur_ligase"/>
    <property type="match status" value="1"/>
</dbReference>
<dbReference type="AlphaFoldDB" id="W4PX20"/>
<dbReference type="SUPFAM" id="SSF63418">
    <property type="entry name" value="MurE/MurF N-terminal domain"/>
    <property type="match status" value="1"/>
</dbReference>
<dbReference type="EMBL" id="BAUT01000001">
    <property type="protein sequence ID" value="GAE24396.1"/>
    <property type="molecule type" value="Genomic_DNA"/>
</dbReference>
<dbReference type="InterPro" id="IPR035911">
    <property type="entry name" value="MurE/MurF_N"/>
</dbReference>
<feature type="domain" description="Mur ligase N-terminal catalytic" evidence="2">
    <location>
        <begin position="22"/>
        <end position="67"/>
    </location>
</feature>
<evidence type="ECO:0000313" key="4">
    <source>
        <dbReference type="Proteomes" id="UP000018890"/>
    </source>
</evidence>
<protein>
    <recommendedName>
        <fullName evidence="2">Mur ligase N-terminal catalytic domain-containing protein</fullName>
    </recommendedName>
</protein>
<name>W4PX20_9BACI</name>
<dbReference type="Gene3D" id="3.40.1390.10">
    <property type="entry name" value="MurE/MurF, N-terminal domain"/>
    <property type="match status" value="1"/>
</dbReference>
<sequence>MNKTLNALLEPLDLKGEEDIIITGIQLDSRKIKEGNLFVAVTGHESDGHNFIHSAITNGAVAVIGEKHITDKWPVPISK</sequence>
<evidence type="ECO:0000259" key="2">
    <source>
        <dbReference type="Pfam" id="PF01225"/>
    </source>
</evidence>
<organism evidence="3 4">
    <name type="scientific">Halalkalibacter wakoensis JCM 9140</name>
    <dbReference type="NCBI Taxonomy" id="1236970"/>
    <lineage>
        <taxon>Bacteria</taxon>
        <taxon>Bacillati</taxon>
        <taxon>Bacillota</taxon>
        <taxon>Bacilli</taxon>
        <taxon>Bacillales</taxon>
        <taxon>Bacillaceae</taxon>
        <taxon>Halalkalibacter</taxon>
    </lineage>
</organism>
<dbReference type="PANTHER" id="PTHR23135">
    <property type="entry name" value="MUR LIGASE FAMILY MEMBER"/>
    <property type="match status" value="1"/>
</dbReference>
<evidence type="ECO:0000256" key="1">
    <source>
        <dbReference type="ARBA" id="ARBA00004752"/>
    </source>
</evidence>
<gene>
    <name evidence="3" type="ORF">JCM9140_315</name>
</gene>
<dbReference type="InterPro" id="IPR000713">
    <property type="entry name" value="Mur_ligase_N"/>
</dbReference>
<dbReference type="STRING" id="1236970.JCM9140_315"/>
<evidence type="ECO:0000313" key="3">
    <source>
        <dbReference type="EMBL" id="GAE24396.1"/>
    </source>
</evidence>
<dbReference type="OrthoDB" id="9800958at2"/>
<comment type="caution">
    <text evidence="3">The sequence shown here is derived from an EMBL/GenBank/DDBJ whole genome shotgun (WGS) entry which is preliminary data.</text>
</comment>
<dbReference type="GO" id="GO:0016881">
    <property type="term" value="F:acid-amino acid ligase activity"/>
    <property type="evidence" value="ECO:0007669"/>
    <property type="project" value="InterPro"/>
</dbReference>